<accession>A0A7Y7Y0E9</accession>
<evidence type="ECO:0000313" key="11">
    <source>
        <dbReference type="Proteomes" id="UP000517547"/>
    </source>
</evidence>
<dbReference type="EMBL" id="JACAQE010000006">
    <property type="protein sequence ID" value="NWC15648.1"/>
    <property type="molecule type" value="Genomic_DNA"/>
</dbReference>
<evidence type="ECO:0000256" key="2">
    <source>
        <dbReference type="ARBA" id="ARBA00022448"/>
    </source>
</evidence>
<feature type="domain" description="Type II secretion system protein GspC N-terminal" evidence="9">
    <location>
        <begin position="78"/>
        <end position="138"/>
    </location>
</feature>
<evidence type="ECO:0000256" key="7">
    <source>
        <dbReference type="ARBA" id="ARBA00022989"/>
    </source>
</evidence>
<comment type="caution">
    <text evidence="10">The sequence shown here is derived from an EMBL/GenBank/DDBJ whole genome shotgun (WGS) entry which is preliminary data.</text>
</comment>
<evidence type="ECO:0000256" key="4">
    <source>
        <dbReference type="ARBA" id="ARBA00022519"/>
    </source>
</evidence>
<name>A0A7Y7Y0E9_9PSED</name>
<keyword evidence="7" id="KW-1133">Transmembrane helix</keyword>
<dbReference type="InterPro" id="IPR024961">
    <property type="entry name" value="T2SS_GspC_N"/>
</dbReference>
<protein>
    <submittedName>
        <fullName evidence="10">Protein XcpP</fullName>
    </submittedName>
</protein>
<reference evidence="10 11" key="1">
    <citation type="submission" date="2020-04" db="EMBL/GenBank/DDBJ databases">
        <title>Molecular characterization of pseudomonads from Agaricus bisporus reveal novel blotch 2 pathogens in Western Europe.</title>
        <authorList>
            <person name="Taparia T."/>
            <person name="Krijger M."/>
            <person name="Haynes E."/>
            <person name="Elpinstone J.G."/>
            <person name="Noble R."/>
            <person name="Van Der Wolf J."/>
        </authorList>
    </citation>
    <scope>NUCLEOTIDE SEQUENCE [LARGE SCALE GENOMIC DNA]</scope>
    <source>
        <strain evidence="10 11">IPO3738</strain>
    </source>
</reference>
<evidence type="ECO:0000256" key="1">
    <source>
        <dbReference type="ARBA" id="ARBA00004533"/>
    </source>
</evidence>
<sequence>MGRYATILLRVLLCLAPLVYGGWLGWSEWVFRQDLPAAPVFNFISTAPAPRPEPLDPVAVATVLGLSPTDALVRSAEALQLRASFVASSGASRALLGGAQGQRIYQVGDRLPGGSVLRRVEVGRVVLWRNGREESLALEQPARLLLAAGGSAAAGSSLYLRPTAQHQSE</sequence>
<keyword evidence="3" id="KW-1003">Cell membrane</keyword>
<dbReference type="RefSeq" id="WP_177116408.1">
    <property type="nucleotide sequence ID" value="NZ_JACAQE010000006.1"/>
</dbReference>
<comment type="subcellular location">
    <subcellularLocation>
        <location evidence="1">Cell inner membrane</location>
    </subcellularLocation>
</comment>
<dbReference type="AlphaFoldDB" id="A0A7Y7Y0E9"/>
<gene>
    <name evidence="10" type="ORF">HX845_18440</name>
</gene>
<evidence type="ECO:0000313" key="10">
    <source>
        <dbReference type="EMBL" id="NWC15648.1"/>
    </source>
</evidence>
<dbReference type="GO" id="GO:0015031">
    <property type="term" value="P:protein transport"/>
    <property type="evidence" value="ECO:0007669"/>
    <property type="project" value="UniProtKB-KW"/>
</dbReference>
<evidence type="ECO:0000256" key="5">
    <source>
        <dbReference type="ARBA" id="ARBA00022692"/>
    </source>
</evidence>
<dbReference type="GO" id="GO:0005886">
    <property type="term" value="C:plasma membrane"/>
    <property type="evidence" value="ECO:0007669"/>
    <property type="project" value="UniProtKB-SubCell"/>
</dbReference>
<keyword evidence="5" id="KW-0812">Transmembrane</keyword>
<evidence type="ECO:0000256" key="3">
    <source>
        <dbReference type="ARBA" id="ARBA00022475"/>
    </source>
</evidence>
<keyword evidence="4" id="KW-0997">Cell inner membrane</keyword>
<evidence type="ECO:0000256" key="8">
    <source>
        <dbReference type="ARBA" id="ARBA00023136"/>
    </source>
</evidence>
<evidence type="ECO:0000259" key="9">
    <source>
        <dbReference type="Pfam" id="PF11356"/>
    </source>
</evidence>
<dbReference type="Gene3D" id="2.30.30.830">
    <property type="match status" value="1"/>
</dbReference>
<keyword evidence="6" id="KW-0653">Protein transport</keyword>
<proteinExistence type="predicted"/>
<dbReference type="Pfam" id="PF11356">
    <property type="entry name" value="T2SSC"/>
    <property type="match status" value="1"/>
</dbReference>
<dbReference type="Proteomes" id="UP000517547">
    <property type="component" value="Unassembled WGS sequence"/>
</dbReference>
<evidence type="ECO:0000256" key="6">
    <source>
        <dbReference type="ARBA" id="ARBA00022927"/>
    </source>
</evidence>
<keyword evidence="2" id="KW-0813">Transport</keyword>
<keyword evidence="8" id="KW-0472">Membrane</keyword>
<organism evidence="10 11">
    <name type="scientific">Pseudomonas gingeri</name>
    <dbReference type="NCBI Taxonomy" id="117681"/>
    <lineage>
        <taxon>Bacteria</taxon>
        <taxon>Pseudomonadati</taxon>
        <taxon>Pseudomonadota</taxon>
        <taxon>Gammaproteobacteria</taxon>
        <taxon>Pseudomonadales</taxon>
        <taxon>Pseudomonadaceae</taxon>
        <taxon>Pseudomonas</taxon>
    </lineage>
</organism>